<name>A0A0V1CFE4_TRIBR</name>
<evidence type="ECO:0000313" key="2">
    <source>
        <dbReference type="Proteomes" id="UP000054653"/>
    </source>
</evidence>
<dbReference type="AlphaFoldDB" id="A0A0V1CFE4"/>
<evidence type="ECO:0000313" key="1">
    <source>
        <dbReference type="EMBL" id="KRY47726.1"/>
    </source>
</evidence>
<organism evidence="1 2">
    <name type="scientific">Trichinella britovi</name>
    <name type="common">Parasitic roundworm</name>
    <dbReference type="NCBI Taxonomy" id="45882"/>
    <lineage>
        <taxon>Eukaryota</taxon>
        <taxon>Metazoa</taxon>
        <taxon>Ecdysozoa</taxon>
        <taxon>Nematoda</taxon>
        <taxon>Enoplea</taxon>
        <taxon>Dorylaimia</taxon>
        <taxon>Trichinellida</taxon>
        <taxon>Trichinellidae</taxon>
        <taxon>Trichinella</taxon>
    </lineage>
</organism>
<dbReference type="EMBL" id="JYDI01000232">
    <property type="protein sequence ID" value="KRY47726.1"/>
    <property type="molecule type" value="Genomic_DNA"/>
</dbReference>
<gene>
    <name evidence="1" type="ORF">T03_18067</name>
</gene>
<protein>
    <submittedName>
        <fullName evidence="1">Uncharacterized protein</fullName>
    </submittedName>
</protein>
<accession>A0A0V1CFE4</accession>
<sequence>MSIQPKSSVHLKTIINKSMENKELKKVQQRSVDCSSVCYWCNRHVQQVAYQLTNKMESSDMAKENLAVCN</sequence>
<reference evidence="1 2" key="1">
    <citation type="submission" date="2015-01" db="EMBL/GenBank/DDBJ databases">
        <title>Evolution of Trichinella species and genotypes.</title>
        <authorList>
            <person name="Korhonen P.K."/>
            <person name="Edoardo P."/>
            <person name="Giuseppe L.R."/>
            <person name="Gasser R.B."/>
        </authorList>
    </citation>
    <scope>NUCLEOTIDE SEQUENCE [LARGE SCALE GENOMIC DNA]</scope>
    <source>
        <strain evidence="1">ISS120</strain>
    </source>
</reference>
<keyword evidence="2" id="KW-1185">Reference proteome</keyword>
<dbReference type="Proteomes" id="UP000054653">
    <property type="component" value="Unassembled WGS sequence"/>
</dbReference>
<proteinExistence type="predicted"/>
<comment type="caution">
    <text evidence="1">The sequence shown here is derived from an EMBL/GenBank/DDBJ whole genome shotgun (WGS) entry which is preliminary data.</text>
</comment>